<reference evidence="2" key="1">
    <citation type="submission" date="2014-01" db="EMBL/GenBank/DDBJ databases">
        <authorList>
            <person name="Brown-Elliot B."/>
            <person name="Wallace R."/>
            <person name="Lenaerts A."/>
            <person name="Ordway D."/>
            <person name="DeGroote M.A."/>
            <person name="Parker T."/>
            <person name="Sizemore C."/>
            <person name="Tallon L.J."/>
            <person name="Sadzewicz L.K."/>
            <person name="Sengamalay N."/>
            <person name="Fraser C.M."/>
            <person name="Hine E."/>
            <person name="Shefchek K.A."/>
            <person name="Das S.P."/>
            <person name="Tettelin H."/>
        </authorList>
    </citation>
    <scope>NUCLEOTIDE SEQUENCE [LARGE SCALE GENOMIC DNA]</scope>
    <source>
        <strain evidence="2">4042</strain>
    </source>
</reference>
<proteinExistence type="predicted"/>
<organism evidence="2">
    <name type="scientific">Mycobacterium xenopi 4042</name>
    <dbReference type="NCBI Taxonomy" id="1299334"/>
    <lineage>
        <taxon>Bacteria</taxon>
        <taxon>Bacillati</taxon>
        <taxon>Actinomycetota</taxon>
        <taxon>Actinomycetes</taxon>
        <taxon>Mycobacteriales</taxon>
        <taxon>Mycobacteriaceae</taxon>
        <taxon>Mycobacterium</taxon>
    </lineage>
</organism>
<name>X7YTB0_MYCXE</name>
<feature type="region of interest" description="Disordered" evidence="1">
    <location>
        <begin position="36"/>
        <end position="59"/>
    </location>
</feature>
<protein>
    <submittedName>
        <fullName evidence="2">Uncharacterized protein</fullName>
    </submittedName>
</protein>
<dbReference type="AlphaFoldDB" id="X7YTB0"/>
<sequence length="59" mass="6230">MNNGPRHRPQVDRGAAGVGVSVGRWRGLQVEVFRGLPDADQGGVGATPTNPSVRLGPRR</sequence>
<dbReference type="EMBL" id="JAOB01000089">
    <property type="protein sequence ID" value="EUA09630.1"/>
    <property type="molecule type" value="Genomic_DNA"/>
</dbReference>
<accession>X7YTB0</accession>
<comment type="caution">
    <text evidence="2">The sequence shown here is derived from an EMBL/GenBank/DDBJ whole genome shotgun (WGS) entry which is preliminary data.</text>
</comment>
<evidence type="ECO:0000256" key="1">
    <source>
        <dbReference type="SAM" id="MobiDB-lite"/>
    </source>
</evidence>
<dbReference type="PATRIC" id="fig|1299334.3.peg.9151"/>
<gene>
    <name evidence="2" type="ORF">I553_3714</name>
</gene>
<evidence type="ECO:0000313" key="2">
    <source>
        <dbReference type="EMBL" id="EUA09630.1"/>
    </source>
</evidence>